<comment type="caution">
    <text evidence="2">The sequence shown here is derived from an EMBL/GenBank/DDBJ whole genome shotgun (WGS) entry which is preliminary data.</text>
</comment>
<evidence type="ECO:0000313" key="3">
    <source>
        <dbReference type="Proteomes" id="UP001500620"/>
    </source>
</evidence>
<dbReference type="InterPro" id="IPR027417">
    <property type="entry name" value="P-loop_NTPase"/>
</dbReference>
<feature type="compositionally biased region" description="Polar residues" evidence="1">
    <location>
        <begin position="15"/>
        <end position="27"/>
    </location>
</feature>
<dbReference type="PRINTS" id="PR00364">
    <property type="entry name" value="DISEASERSIST"/>
</dbReference>
<evidence type="ECO:0008006" key="4">
    <source>
        <dbReference type="Google" id="ProtNLM"/>
    </source>
</evidence>
<reference evidence="3" key="1">
    <citation type="journal article" date="2019" name="Int. J. Syst. Evol. Microbiol.">
        <title>The Global Catalogue of Microorganisms (GCM) 10K type strain sequencing project: providing services to taxonomists for standard genome sequencing and annotation.</title>
        <authorList>
            <consortium name="The Broad Institute Genomics Platform"/>
            <consortium name="The Broad Institute Genome Sequencing Center for Infectious Disease"/>
            <person name="Wu L."/>
            <person name="Ma J."/>
        </authorList>
    </citation>
    <scope>NUCLEOTIDE SEQUENCE [LARGE SCALE GENOMIC DNA]</scope>
    <source>
        <strain evidence="3">JCM 17441</strain>
    </source>
</reference>
<keyword evidence="3" id="KW-1185">Reference proteome</keyword>
<feature type="region of interest" description="Disordered" evidence="1">
    <location>
        <begin position="1"/>
        <end position="27"/>
    </location>
</feature>
<dbReference type="EMBL" id="BAABAT010000083">
    <property type="protein sequence ID" value="GAA4263882.1"/>
    <property type="molecule type" value="Genomic_DNA"/>
</dbReference>
<evidence type="ECO:0000256" key="1">
    <source>
        <dbReference type="SAM" id="MobiDB-lite"/>
    </source>
</evidence>
<proteinExistence type="predicted"/>
<dbReference type="PANTHER" id="PTHR35205">
    <property type="entry name" value="NB-ARC AND TPR DOMAIN PROTEIN"/>
    <property type="match status" value="1"/>
</dbReference>
<dbReference type="Gene3D" id="3.40.50.300">
    <property type="entry name" value="P-loop containing nucleotide triphosphate hydrolases"/>
    <property type="match status" value="1"/>
</dbReference>
<protein>
    <recommendedName>
        <fullName evidence="4">NB-ARC domain-containing protein</fullName>
    </recommendedName>
</protein>
<dbReference type="PANTHER" id="PTHR35205:SF1">
    <property type="entry name" value="ZU5 DOMAIN-CONTAINING PROTEIN"/>
    <property type="match status" value="1"/>
</dbReference>
<name>A0ABP8DV76_9ACTN</name>
<sequence length="458" mass="48600">MSVSIPGGHGVQVGDHNTQTNVGVNASTMPPAQRVTVDGLVHNLPAASGVFVGRDLAALAGSLHGDGTGVVVGQAAVHGLGGIGKTELVLHYARAFADRYQLVWWVTADTVENVGLGLAALTRRLHPVATLADAQAWATGWLQSNHGWLLVLDNVENADDITPLLGLIAGQGHVVVTTRRDLGRARWTRLGLTPLRLDRLDRAASIELLTRLTGCGDTAAAGRLAADLGDLPLALEQAAAYISQHDGLGIDDYRTLLRTQFARVAADGGEGGAAQRTVASVWRVTMDAIRARSALATRIMTLLAWLAPEALPEDVLSPLVDDPADLGDALALLGSYSMINRHAGMISVHRLVQAVTRVSAHPTGPDNDAAEQTAQLLWAAIPDDSINNFAGWPRWNALLPHIDALLAHLPAEHENTAALHVGERAAKYRKFQGRLATAISQFEQVLARLSAGAWRRSS</sequence>
<dbReference type="RefSeq" id="WP_345143981.1">
    <property type="nucleotide sequence ID" value="NZ_BAABAT010000083.1"/>
</dbReference>
<dbReference type="Proteomes" id="UP001500620">
    <property type="component" value="Unassembled WGS sequence"/>
</dbReference>
<gene>
    <name evidence="2" type="ORF">GCM10022255_112450</name>
</gene>
<accession>A0ABP8DV76</accession>
<dbReference type="SUPFAM" id="SSF52540">
    <property type="entry name" value="P-loop containing nucleoside triphosphate hydrolases"/>
    <property type="match status" value="1"/>
</dbReference>
<evidence type="ECO:0000313" key="2">
    <source>
        <dbReference type="EMBL" id="GAA4263882.1"/>
    </source>
</evidence>
<organism evidence="2 3">
    <name type="scientific">Dactylosporangium darangshiense</name>
    <dbReference type="NCBI Taxonomy" id="579108"/>
    <lineage>
        <taxon>Bacteria</taxon>
        <taxon>Bacillati</taxon>
        <taxon>Actinomycetota</taxon>
        <taxon>Actinomycetes</taxon>
        <taxon>Micromonosporales</taxon>
        <taxon>Micromonosporaceae</taxon>
        <taxon>Dactylosporangium</taxon>
    </lineage>
</organism>